<dbReference type="PROSITE" id="PS51257">
    <property type="entry name" value="PROKAR_LIPOPROTEIN"/>
    <property type="match status" value="1"/>
</dbReference>
<feature type="signal peptide" evidence="1">
    <location>
        <begin position="1"/>
        <end position="21"/>
    </location>
</feature>
<gene>
    <name evidence="2" type="ORF">ONT05_00590</name>
</gene>
<reference evidence="2" key="1">
    <citation type="submission" date="2022-11" db="EMBL/GenBank/DDBJ databases">
        <title>Genomic repertoires linked with pathogenic potency of arthritogenic Prevotella copri isolated from the gut of rheumatoid arthritis patients.</title>
        <authorList>
            <person name="Nii T."/>
            <person name="Maeda Y."/>
            <person name="Motooka D."/>
            <person name="Naito M."/>
            <person name="Matsumoto Y."/>
            <person name="Ogawa T."/>
            <person name="Oguro-Igashira E."/>
            <person name="Kishikawa T."/>
            <person name="Yamashita M."/>
            <person name="Koizumi S."/>
            <person name="Kurakawa T."/>
            <person name="Okumura R."/>
            <person name="Kayama H."/>
            <person name="Murakami M."/>
            <person name="Sakaguchi T."/>
            <person name="Das B."/>
            <person name="Nakamura S."/>
            <person name="Okada Y."/>
            <person name="Kumanogoh A."/>
            <person name="Takeda K."/>
        </authorList>
    </citation>
    <scope>NUCLEOTIDE SEQUENCE</scope>
    <source>
        <strain evidence="2">N016-13</strain>
    </source>
</reference>
<accession>A0AAW5TXM2</accession>
<dbReference type="AlphaFoldDB" id="A0AAW5TXM2"/>
<keyword evidence="1" id="KW-0732">Signal</keyword>
<organism evidence="2 3">
    <name type="scientific">Segatella copri</name>
    <dbReference type="NCBI Taxonomy" id="165179"/>
    <lineage>
        <taxon>Bacteria</taxon>
        <taxon>Pseudomonadati</taxon>
        <taxon>Bacteroidota</taxon>
        <taxon>Bacteroidia</taxon>
        <taxon>Bacteroidales</taxon>
        <taxon>Prevotellaceae</taxon>
        <taxon>Segatella</taxon>
    </lineage>
</organism>
<proteinExistence type="predicted"/>
<comment type="caution">
    <text evidence="2">The sequence shown here is derived from an EMBL/GenBank/DDBJ whole genome shotgun (WGS) entry which is preliminary data.</text>
</comment>
<feature type="chain" id="PRO_5043745047" description="Lipoprotein" evidence="1">
    <location>
        <begin position="22"/>
        <end position="152"/>
    </location>
</feature>
<evidence type="ECO:0000313" key="2">
    <source>
        <dbReference type="EMBL" id="MCW4092068.1"/>
    </source>
</evidence>
<evidence type="ECO:0008006" key="4">
    <source>
        <dbReference type="Google" id="ProtNLM"/>
    </source>
</evidence>
<dbReference type="RefSeq" id="WP_264959324.1">
    <property type="nucleotide sequence ID" value="NZ_JAPDUQ010000001.1"/>
</dbReference>
<name>A0AAW5TXM2_9BACT</name>
<dbReference type="Proteomes" id="UP001209074">
    <property type="component" value="Unassembled WGS sequence"/>
</dbReference>
<sequence length="152" mass="17107">MKTVVAVIVAFLMLLASCQHKSQNTSLDKSTDKSDSIETYHSIVSDDSLVTAIWHDTGEGGTAPDIDCVVKFKSEDGKLHEEHRPLLQLAHPKDDYSHHEVQKIISLDDEYGPRSYIFFLSAKVGSNEYAHDIVAFEISGDSLRYLYNYKID</sequence>
<protein>
    <recommendedName>
        <fullName evidence="4">Lipoprotein</fullName>
    </recommendedName>
</protein>
<evidence type="ECO:0000313" key="3">
    <source>
        <dbReference type="Proteomes" id="UP001209074"/>
    </source>
</evidence>
<dbReference type="EMBL" id="JAPDUS010000001">
    <property type="protein sequence ID" value="MCW4092068.1"/>
    <property type="molecule type" value="Genomic_DNA"/>
</dbReference>
<evidence type="ECO:0000256" key="1">
    <source>
        <dbReference type="SAM" id="SignalP"/>
    </source>
</evidence>